<dbReference type="STRING" id="260084.SAMN02927928_3035"/>
<dbReference type="InterPro" id="IPR010359">
    <property type="entry name" value="IrrE_HExxH"/>
</dbReference>
<evidence type="ECO:0000259" key="1">
    <source>
        <dbReference type="Pfam" id="PF06114"/>
    </source>
</evidence>
<organism evidence="2 3">
    <name type="scientific">Asticcacaulis taihuensis</name>
    <dbReference type="NCBI Taxonomy" id="260084"/>
    <lineage>
        <taxon>Bacteria</taxon>
        <taxon>Pseudomonadati</taxon>
        <taxon>Pseudomonadota</taxon>
        <taxon>Alphaproteobacteria</taxon>
        <taxon>Caulobacterales</taxon>
        <taxon>Caulobacteraceae</taxon>
        <taxon>Asticcacaulis</taxon>
    </lineage>
</organism>
<keyword evidence="3" id="KW-1185">Reference proteome</keyword>
<feature type="domain" description="IrrE N-terminal-like" evidence="1">
    <location>
        <begin position="144"/>
        <end position="230"/>
    </location>
</feature>
<sequence>MNADTKNLVSELRNAGFTMEAIDAAWPSWWTDDAESSPSARTELRFALARKLGLSPKPLLGERVEFVWNDEARFKHLTAQDKLQQSVLSSFGVSIGRILVRSLEKSSHSSITAGALRQAILSSSDYVDLKSLISFCWSIGIPIIHLRVFPLAAKNMHAMVVSTEGQYAILLGKDDKYPAPLAFTLAHEIGHILLGHLANTPALVDMADPGEGDADDNQEVQANEFALELLTGSPKPNIQTEIEFFSARALAESVINAGPHYKIEPGTLALCAGYVTKRWPAAIGALRHIYGQPTPLWESINNFAAQQIEWDRISIESAEYLSNIMNVANG</sequence>
<dbReference type="Gene3D" id="1.10.10.2910">
    <property type="match status" value="1"/>
</dbReference>
<proteinExistence type="predicted"/>
<dbReference type="EMBL" id="FMTS01000005">
    <property type="protein sequence ID" value="SCW73231.1"/>
    <property type="molecule type" value="Genomic_DNA"/>
</dbReference>
<gene>
    <name evidence="2" type="ORF">SAMN02927928_3035</name>
</gene>
<evidence type="ECO:0000313" key="3">
    <source>
        <dbReference type="Proteomes" id="UP000199150"/>
    </source>
</evidence>
<accession>A0A1G4SW10</accession>
<dbReference type="AlphaFoldDB" id="A0A1G4SW10"/>
<dbReference type="Proteomes" id="UP000199150">
    <property type="component" value="Unassembled WGS sequence"/>
</dbReference>
<name>A0A1G4SW10_9CAUL</name>
<evidence type="ECO:0000313" key="2">
    <source>
        <dbReference type="EMBL" id="SCW73231.1"/>
    </source>
</evidence>
<dbReference type="RefSeq" id="WP_220083747.1">
    <property type="nucleotide sequence ID" value="NZ_CBCRYE010000008.1"/>
</dbReference>
<reference evidence="3" key="1">
    <citation type="submission" date="2016-10" db="EMBL/GenBank/DDBJ databases">
        <authorList>
            <person name="Varghese N."/>
            <person name="Submissions S."/>
        </authorList>
    </citation>
    <scope>NUCLEOTIDE SEQUENCE [LARGE SCALE GENOMIC DNA]</scope>
    <source>
        <strain evidence="3">CGMCC 1.3431</strain>
    </source>
</reference>
<dbReference type="Pfam" id="PF06114">
    <property type="entry name" value="Peptidase_M78"/>
    <property type="match status" value="1"/>
</dbReference>
<protein>
    <recommendedName>
        <fullName evidence="1">IrrE N-terminal-like domain-containing protein</fullName>
    </recommendedName>
</protein>